<dbReference type="AlphaFoldDB" id="A0A0N5A7J3"/>
<name>A0A0N5A7J3_PARTI</name>
<accession>A0A0N5A7J3</accession>
<evidence type="ECO:0000313" key="1">
    <source>
        <dbReference type="Proteomes" id="UP000038045"/>
    </source>
</evidence>
<dbReference type="InterPro" id="IPR036574">
    <property type="entry name" value="Scorpion_toxin-like_sf"/>
</dbReference>
<dbReference type="WBParaSite" id="PTRK_0001797300.1">
    <property type="protein sequence ID" value="PTRK_0001797300.1"/>
    <property type="gene ID" value="PTRK_0001797300"/>
</dbReference>
<reference evidence="2" key="1">
    <citation type="submission" date="2017-02" db="UniProtKB">
        <authorList>
            <consortium name="WormBaseParasite"/>
        </authorList>
    </citation>
    <scope>IDENTIFICATION</scope>
</reference>
<sequence>MSTENNRCNSFCIENHFWTGGCLFESDNCICEIKTASHPSRSRG</sequence>
<evidence type="ECO:0000313" key="2">
    <source>
        <dbReference type="WBParaSite" id="PTRK_0001797300.1"/>
    </source>
</evidence>
<dbReference type="SUPFAM" id="SSF57095">
    <property type="entry name" value="Scorpion toxin-like"/>
    <property type="match status" value="1"/>
</dbReference>
<keyword evidence="1" id="KW-1185">Reference proteome</keyword>
<proteinExistence type="predicted"/>
<dbReference type="Proteomes" id="UP000038045">
    <property type="component" value="Unplaced"/>
</dbReference>
<organism evidence="1 2">
    <name type="scientific">Parastrongyloides trichosuri</name>
    <name type="common">Possum-specific nematode worm</name>
    <dbReference type="NCBI Taxonomy" id="131310"/>
    <lineage>
        <taxon>Eukaryota</taxon>
        <taxon>Metazoa</taxon>
        <taxon>Ecdysozoa</taxon>
        <taxon>Nematoda</taxon>
        <taxon>Chromadorea</taxon>
        <taxon>Rhabditida</taxon>
        <taxon>Tylenchina</taxon>
        <taxon>Panagrolaimomorpha</taxon>
        <taxon>Strongyloidoidea</taxon>
        <taxon>Strongyloididae</taxon>
        <taxon>Parastrongyloides</taxon>
    </lineage>
</organism>
<protein>
    <submittedName>
        <fullName evidence="2">CFEM domain-containing protein</fullName>
    </submittedName>
</protein>